<dbReference type="EMBL" id="FQVW01000028">
    <property type="protein sequence ID" value="SHG36329.1"/>
    <property type="molecule type" value="Genomic_DNA"/>
</dbReference>
<keyword evidence="1" id="KW-1133">Transmembrane helix</keyword>
<feature type="transmembrane region" description="Helical" evidence="1">
    <location>
        <begin position="126"/>
        <end position="146"/>
    </location>
</feature>
<accession>A0A1M5J7P6</accession>
<dbReference type="OrthoDB" id="291892at2"/>
<evidence type="ECO:0000313" key="4">
    <source>
        <dbReference type="Proteomes" id="UP000183988"/>
    </source>
</evidence>
<dbReference type="NCBIfam" id="NF037970">
    <property type="entry name" value="vanZ_1"/>
    <property type="match status" value="1"/>
</dbReference>
<dbReference type="PIRSF" id="PIRSF019083">
    <property type="entry name" value="UCP019083_VanZ"/>
    <property type="match status" value="1"/>
</dbReference>
<dbReference type="InterPro" id="IPR006976">
    <property type="entry name" value="VanZ-like"/>
</dbReference>
<dbReference type="STRING" id="930117.SAMN05216225_102835"/>
<reference evidence="3 4" key="1">
    <citation type="submission" date="2016-11" db="EMBL/GenBank/DDBJ databases">
        <authorList>
            <person name="Jaros S."/>
            <person name="Januszkiewicz K."/>
            <person name="Wedrychowicz H."/>
        </authorList>
    </citation>
    <scope>NUCLEOTIDE SEQUENCE [LARGE SCALE GENOMIC DNA]</scope>
    <source>
        <strain evidence="3 4">IBRC-M 10683</strain>
    </source>
</reference>
<organism evidence="3 4">
    <name type="scientific">Ornithinibacillus halophilus</name>
    <dbReference type="NCBI Taxonomy" id="930117"/>
    <lineage>
        <taxon>Bacteria</taxon>
        <taxon>Bacillati</taxon>
        <taxon>Bacillota</taxon>
        <taxon>Bacilli</taxon>
        <taxon>Bacillales</taxon>
        <taxon>Bacillaceae</taxon>
        <taxon>Ornithinibacillus</taxon>
    </lineage>
</organism>
<dbReference type="RefSeq" id="WP_072891043.1">
    <property type="nucleotide sequence ID" value="NZ_FQVW01000028.1"/>
</dbReference>
<feature type="transmembrane region" description="Helical" evidence="1">
    <location>
        <begin position="5"/>
        <end position="23"/>
    </location>
</feature>
<dbReference type="Pfam" id="PF04892">
    <property type="entry name" value="VanZ"/>
    <property type="match status" value="1"/>
</dbReference>
<feature type="transmembrane region" description="Helical" evidence="1">
    <location>
        <begin position="89"/>
        <end position="106"/>
    </location>
</feature>
<dbReference type="InterPro" id="IPR016747">
    <property type="entry name" value="Phosphotransbutyrylase"/>
</dbReference>
<evidence type="ECO:0000313" key="3">
    <source>
        <dbReference type="EMBL" id="SHG36329.1"/>
    </source>
</evidence>
<name>A0A1M5J7P6_9BACI</name>
<dbReference type="Proteomes" id="UP000183988">
    <property type="component" value="Unassembled WGS sequence"/>
</dbReference>
<evidence type="ECO:0000259" key="2">
    <source>
        <dbReference type="Pfam" id="PF04892"/>
    </source>
</evidence>
<keyword evidence="1" id="KW-0812">Transmembrane</keyword>
<keyword evidence="4" id="KW-1185">Reference proteome</keyword>
<evidence type="ECO:0000256" key="1">
    <source>
        <dbReference type="SAM" id="Phobius"/>
    </source>
</evidence>
<protein>
    <submittedName>
        <fullName evidence="3">VanZ like family protein</fullName>
    </submittedName>
</protein>
<keyword evidence="1" id="KW-0472">Membrane</keyword>
<proteinExistence type="predicted"/>
<feature type="transmembrane region" description="Helical" evidence="1">
    <location>
        <begin position="66"/>
        <end position="82"/>
    </location>
</feature>
<dbReference type="AlphaFoldDB" id="A0A1M5J7P6"/>
<gene>
    <name evidence="3" type="ORF">SAMN05216225_102835</name>
</gene>
<feature type="domain" description="VanZ-like" evidence="2">
    <location>
        <begin position="9"/>
        <end position="141"/>
    </location>
</feature>
<sequence length="156" mass="17604">MKYKYVAWSFVILWMSVIFYLSHQPGSASSELSNGVMQIVLQTIEQVVPSATFDVEQFHHFIRKNAHFFAYFVLGVLLLHALRSSGIKGWKGIIWAFCLAVLYAASDEYHQSFIPGRGPQLKDVGIDSAGAFVGIVLYMLMIAIINRKKQNVSESR</sequence>